<protein>
    <submittedName>
        <fullName evidence="1">Imm26 family immunity protein</fullName>
    </submittedName>
</protein>
<gene>
    <name evidence="1" type="ORF">L4923_04880</name>
</gene>
<organism evidence="1 2">
    <name type="scientific">Mesorhizobium retamae</name>
    <dbReference type="NCBI Taxonomy" id="2912854"/>
    <lineage>
        <taxon>Bacteria</taxon>
        <taxon>Pseudomonadati</taxon>
        <taxon>Pseudomonadota</taxon>
        <taxon>Alphaproteobacteria</taxon>
        <taxon>Hyphomicrobiales</taxon>
        <taxon>Phyllobacteriaceae</taxon>
        <taxon>Mesorhizobium</taxon>
    </lineage>
</organism>
<name>A0ABS9QAB9_9HYPH</name>
<accession>A0ABS9QAB9</accession>
<evidence type="ECO:0000313" key="2">
    <source>
        <dbReference type="Proteomes" id="UP001201701"/>
    </source>
</evidence>
<evidence type="ECO:0000313" key="1">
    <source>
        <dbReference type="EMBL" id="MCG7504350.1"/>
    </source>
</evidence>
<comment type="caution">
    <text evidence="1">The sequence shown here is derived from an EMBL/GenBank/DDBJ whole genome shotgun (WGS) entry which is preliminary data.</text>
</comment>
<keyword evidence="2" id="KW-1185">Reference proteome</keyword>
<reference evidence="1 2" key="1">
    <citation type="submission" date="2022-02" db="EMBL/GenBank/DDBJ databases">
        <title>Draft genome sequence of Mezorhizobium retamae strain IRAMC:0171 isolated from Retama raetam nodules.</title>
        <authorList>
            <person name="Bengaied R."/>
            <person name="Sbissi I."/>
            <person name="Huber K."/>
            <person name="Ghodbane F."/>
            <person name="Nouioui I."/>
            <person name="Tarhouni M."/>
            <person name="Gtari M."/>
        </authorList>
    </citation>
    <scope>NUCLEOTIDE SEQUENCE [LARGE SCALE GENOMIC DNA]</scope>
    <source>
        <strain evidence="1 2">IRAMC:0171</strain>
    </source>
</reference>
<dbReference type="RefSeq" id="WP_239362457.1">
    <property type="nucleotide sequence ID" value="NZ_JAKREW010000002.1"/>
</dbReference>
<dbReference type="Proteomes" id="UP001201701">
    <property type="component" value="Unassembled WGS sequence"/>
</dbReference>
<dbReference type="EMBL" id="JAKREW010000002">
    <property type="protein sequence ID" value="MCG7504350.1"/>
    <property type="molecule type" value="Genomic_DNA"/>
</dbReference>
<proteinExistence type="predicted"/>
<sequence>MVSLKKAKVLDLQEGTMFCVPLVENTGFGFGYVGLSRQGWGYLLNIYDHVSATEAPPADIENKPLIVQNLLGNDGLFIEARYNPDPWRVLDRSVRAIAPIERALFQIGSKIVDMKSGDEINDPSVDRKSLPFKEYPLDNEHSYMVTAKLLRCGFAFNDDEERYELLR</sequence>